<reference evidence="3" key="1">
    <citation type="journal article" date="2022" name="Int. J. Syst. Evol. Microbiol.">
        <title>Anaeromyxobacter oryzae sp. nov., Anaeromyxobacter diazotrophicus sp. nov. and Anaeromyxobacter paludicola sp. nov., isolated from paddy soils.</title>
        <authorList>
            <person name="Itoh H."/>
            <person name="Xu Z."/>
            <person name="Mise K."/>
            <person name="Masuda Y."/>
            <person name="Ushijima N."/>
            <person name="Hayakawa C."/>
            <person name="Shiratori Y."/>
            <person name="Senoo K."/>
        </authorList>
    </citation>
    <scope>NUCLEOTIDE SEQUENCE [LARGE SCALE GENOMIC DNA]</scope>
    <source>
        <strain evidence="3">Red232</strain>
    </source>
</reference>
<accession>A0ABM7WUC6</accession>
<dbReference type="Gene3D" id="2.60.40.10">
    <property type="entry name" value="Immunoglobulins"/>
    <property type="match status" value="1"/>
</dbReference>
<dbReference type="InterPro" id="IPR028994">
    <property type="entry name" value="Integrin_alpha_N"/>
</dbReference>
<dbReference type="InterPro" id="IPR013517">
    <property type="entry name" value="FG-GAP"/>
</dbReference>
<proteinExistence type="predicted"/>
<evidence type="ECO:0008006" key="4">
    <source>
        <dbReference type="Google" id="ProtNLM"/>
    </source>
</evidence>
<evidence type="ECO:0000256" key="1">
    <source>
        <dbReference type="ARBA" id="ARBA00022729"/>
    </source>
</evidence>
<dbReference type="PROSITE" id="PS51257">
    <property type="entry name" value="PROKAR_LIPOPROTEIN"/>
    <property type="match status" value="1"/>
</dbReference>
<name>A0ABM7WUC6_9BACT</name>
<keyword evidence="3" id="KW-1185">Reference proteome</keyword>
<organism evidence="2 3">
    <name type="scientific">Anaeromyxobacter oryzae</name>
    <dbReference type="NCBI Taxonomy" id="2918170"/>
    <lineage>
        <taxon>Bacteria</taxon>
        <taxon>Pseudomonadati</taxon>
        <taxon>Myxococcota</taxon>
        <taxon>Myxococcia</taxon>
        <taxon>Myxococcales</taxon>
        <taxon>Cystobacterineae</taxon>
        <taxon>Anaeromyxobacteraceae</taxon>
        <taxon>Anaeromyxobacter</taxon>
    </lineage>
</organism>
<dbReference type="SUPFAM" id="SSF69318">
    <property type="entry name" value="Integrin alpha N-terminal domain"/>
    <property type="match status" value="1"/>
</dbReference>
<keyword evidence="1" id="KW-0732">Signal</keyword>
<dbReference type="InterPro" id="IPR013783">
    <property type="entry name" value="Ig-like_fold"/>
</dbReference>
<evidence type="ECO:0000313" key="2">
    <source>
        <dbReference type="EMBL" id="BDG03091.1"/>
    </source>
</evidence>
<evidence type="ECO:0000313" key="3">
    <source>
        <dbReference type="Proteomes" id="UP001162891"/>
    </source>
</evidence>
<gene>
    <name evidence="2" type="ORF">AMOR_20870</name>
</gene>
<dbReference type="EMBL" id="AP025591">
    <property type="protein sequence ID" value="BDG03091.1"/>
    <property type="molecule type" value="Genomic_DNA"/>
</dbReference>
<protein>
    <recommendedName>
        <fullName evidence="4">CARDB domain-containing protein</fullName>
    </recommendedName>
</protein>
<dbReference type="Pfam" id="PF13517">
    <property type="entry name" value="FG-GAP_3"/>
    <property type="match status" value="1"/>
</dbReference>
<dbReference type="RefSeq" id="WP_248360788.1">
    <property type="nucleotide sequence ID" value="NZ_AP025591.1"/>
</dbReference>
<dbReference type="Proteomes" id="UP001162891">
    <property type="component" value="Chromosome"/>
</dbReference>
<sequence>MRLDRYSVLAAAVLLAGCPGSSKKDCPSGQVRQGGTCVAPLCAAGSQECGSTCCAADQTCAEPGVCRGNACTDSGSCAAGQTCKAGSCTSYDPTCRFVPEKGPFAPRVAWQWTGSKVMPDYRDVLMTPVVVPISPPTAGDLFTPPAVVFNSIRGDLGAAEEVPGVMRAVRGDDGADLWTSDPSHLVNGLTGIAAGDLHGDGHMVFVTGRFSGFDPTKDGVVAFDDQGRFLWETIGPRIRWGAPTMANLTGGPRGNVIVGATVLDADGNVLCQGKFGEGQNFMGPISVVADVDLDGKPEIVAGNTVYDASCNPKPGWPAKQKDGSLWDDGLVAIADFTGDSHPEIVVVGVGQVRMHDWQGNLIWGPIAIPGGGGGPPTIADFDGDGKLEIGVAAKLAYTVFKPFAKNPILWSRPTQDHSEVTGSSVFDFMNDGHSQVVYGDECYTHIYDGHTGDSLFEAVNPSCTTQENPVIADVNRDGRAEIVVATNSVCAYQCPWGNQYDSGMKGITVYKDLNDRWVGTRPMWNQHAYSVTNVEDDGKLPWPIPNFWQMAGLNAFRKNPVGDPNYSAPDLAAEAGDVVVDTSACPRTLSVTVRVWNRGAVPAAEGIPVTFRADPGGALYGTVLTKTTILPGRSEDVTLRIDAPPRQPTGVVVELDRDASGNGVVGECDQSNNVVHAGDAFCVGSSL</sequence>